<dbReference type="InterPro" id="IPR008756">
    <property type="entry name" value="Peptidase_M56"/>
</dbReference>
<dbReference type="InterPro" id="IPR051045">
    <property type="entry name" value="TonB-dependent_transducer"/>
</dbReference>
<evidence type="ECO:0000259" key="4">
    <source>
        <dbReference type="Pfam" id="PF05569"/>
    </source>
</evidence>
<name>A0ABS6W317_9FLAO</name>
<dbReference type="Pfam" id="PF03544">
    <property type="entry name" value="TonB_C"/>
    <property type="match status" value="1"/>
</dbReference>
<gene>
    <name evidence="5" type="ORF">KW502_10610</name>
</gene>
<comment type="caution">
    <text evidence="5">The sequence shown here is derived from an EMBL/GenBank/DDBJ whole genome shotgun (WGS) entry which is preliminary data.</text>
</comment>
<dbReference type="Pfam" id="PF05569">
    <property type="entry name" value="Peptidase_M56"/>
    <property type="match status" value="1"/>
</dbReference>
<keyword evidence="2" id="KW-0812">Transmembrane</keyword>
<proteinExistence type="predicted"/>
<feature type="transmembrane region" description="Helical" evidence="2">
    <location>
        <begin position="6"/>
        <end position="22"/>
    </location>
</feature>
<keyword evidence="1" id="KW-0175">Coiled coil</keyword>
<dbReference type="EMBL" id="JAHWDF010000010">
    <property type="protein sequence ID" value="MBW2962251.1"/>
    <property type="molecule type" value="Genomic_DNA"/>
</dbReference>
<organism evidence="5 6">
    <name type="scientific">Mesonia aestuariivivens</name>
    <dbReference type="NCBI Taxonomy" id="2796128"/>
    <lineage>
        <taxon>Bacteria</taxon>
        <taxon>Pseudomonadati</taxon>
        <taxon>Bacteroidota</taxon>
        <taxon>Flavobacteriia</taxon>
        <taxon>Flavobacteriales</taxon>
        <taxon>Flavobacteriaceae</taxon>
        <taxon>Mesonia</taxon>
    </lineage>
</organism>
<dbReference type="PANTHER" id="PTHR33446">
    <property type="entry name" value="PROTEIN TONB-RELATED"/>
    <property type="match status" value="1"/>
</dbReference>
<reference evidence="5 6" key="1">
    <citation type="submission" date="2021-07" db="EMBL/GenBank/DDBJ databases">
        <title>Mesonia aestuariivivens sp. nov., isolated from a tidal flat.</title>
        <authorList>
            <person name="Kim Y.-O."/>
            <person name="Yoon J.-H."/>
        </authorList>
    </citation>
    <scope>NUCLEOTIDE SEQUENCE [LARGE SCALE GENOMIC DNA]</scope>
    <source>
        <strain evidence="5 6">JHPTF-M18</strain>
    </source>
</reference>
<protein>
    <submittedName>
        <fullName evidence="5">M56 family metallopeptidase</fullName>
    </submittedName>
</protein>
<dbReference type="Proteomes" id="UP000719267">
    <property type="component" value="Unassembled WGS sequence"/>
</dbReference>
<feature type="transmembrane region" description="Helical" evidence="2">
    <location>
        <begin position="271"/>
        <end position="289"/>
    </location>
</feature>
<evidence type="ECO:0000313" key="6">
    <source>
        <dbReference type="Proteomes" id="UP000719267"/>
    </source>
</evidence>
<sequence>MLGYIIQFSVFLLIFWVVYELFLKKETFFTYNRLYLLFTPIASACLPFISFNFLESYAVEAQHLVQLPAVFIGDPIINETTTQVTKTVTSSAGFLEKHALFIIYIVGAIFSAVIFIRKIFQFQQFRKKGAISYFKNLKLIEISNSKIACTFFKTIYIGNDLAENEKAQILKHEQVHAQQYHSLDLLFFEVLKIVLWFNPIVYFYQKQLTNLHEYIADAEATKNSDKKSYYESLLNLAFGSEQISFINQFFNHSLIKKRIVMLQKSKSARAAKFKFLILIPLIFAMLTYVSCSDTTNLTDGENENMEVLTPPAPPAPPTPPEGISKKDAELINQLETELKQMREDGASFETIAKAYMTESNKHIKSKEAFYRMRVFSDWIFKNNKEKKIADGTWTEEDEKGHQEMREKGVNQTYEDYVAYRKTQPKKEVFTNDGIPFASIEKVPTYPGCEGLENDATKACMSEKIQNFVAENFNTTTVKPYAKKGNNRVYVRFAITKEGTIDNIQARASSPELAEEGKRVVAMLPKMKPGKNDGKPVSVVYSLPIIFQKDE</sequence>
<keyword evidence="6" id="KW-1185">Reference proteome</keyword>
<keyword evidence="2" id="KW-1133">Transmembrane helix</keyword>
<feature type="coiled-coil region" evidence="1">
    <location>
        <begin position="324"/>
        <end position="351"/>
    </location>
</feature>
<feature type="transmembrane region" description="Helical" evidence="2">
    <location>
        <begin position="34"/>
        <end position="54"/>
    </location>
</feature>
<feature type="domain" description="Peptidase M56" evidence="4">
    <location>
        <begin position="4"/>
        <end position="262"/>
    </location>
</feature>
<dbReference type="InterPro" id="IPR037682">
    <property type="entry name" value="TonB_C"/>
</dbReference>
<evidence type="ECO:0000256" key="1">
    <source>
        <dbReference type="SAM" id="Coils"/>
    </source>
</evidence>
<feature type="transmembrane region" description="Helical" evidence="2">
    <location>
        <begin position="99"/>
        <end position="120"/>
    </location>
</feature>
<feature type="domain" description="TonB C-terminal" evidence="3">
    <location>
        <begin position="487"/>
        <end position="546"/>
    </location>
</feature>
<keyword evidence="2" id="KW-0472">Membrane</keyword>
<evidence type="ECO:0000313" key="5">
    <source>
        <dbReference type="EMBL" id="MBW2962251.1"/>
    </source>
</evidence>
<evidence type="ECO:0000256" key="2">
    <source>
        <dbReference type="SAM" id="Phobius"/>
    </source>
</evidence>
<dbReference type="RefSeq" id="WP_219040529.1">
    <property type="nucleotide sequence ID" value="NZ_JAHWDF010000010.1"/>
</dbReference>
<dbReference type="PANTHER" id="PTHR33446:SF2">
    <property type="entry name" value="PROTEIN TONB"/>
    <property type="match status" value="1"/>
</dbReference>
<dbReference type="CDD" id="cd07341">
    <property type="entry name" value="M56_BlaR1_MecR1_like"/>
    <property type="match status" value="1"/>
</dbReference>
<evidence type="ECO:0000259" key="3">
    <source>
        <dbReference type="Pfam" id="PF03544"/>
    </source>
</evidence>
<accession>A0ABS6W317</accession>